<accession>A0A2C5W3D3</accession>
<dbReference type="Proteomes" id="UP000222460">
    <property type="component" value="Unassembled WGS sequence"/>
</dbReference>
<reference evidence="3" key="1">
    <citation type="submission" date="2017-10" db="EMBL/GenBank/DDBJ databases">
        <title>FDA dAtabase for Regulatory Grade micrObial Sequences (FDA-ARGOS): Supporting development and validation of Infectious Disease Dx tests.</title>
        <authorList>
            <person name="Goldberg B."/>
            <person name="Campos J."/>
            <person name="Tallon L."/>
            <person name="Sadzewicz L."/>
            <person name="Ott S."/>
            <person name="Zhao X."/>
            <person name="Nagaraj S."/>
            <person name="Vavikolanu K."/>
            <person name="Aluvathingal J."/>
            <person name="Nadendla S."/>
            <person name="Geyer C."/>
            <person name="Sichtig H."/>
        </authorList>
    </citation>
    <scope>NUCLEOTIDE SEQUENCE [LARGE SCALE GENOMIC DNA]</scope>
    <source>
        <strain evidence="3">FDAARGOS_376</strain>
    </source>
</reference>
<feature type="transmembrane region" description="Helical" evidence="1">
    <location>
        <begin position="45"/>
        <end position="68"/>
    </location>
</feature>
<protein>
    <submittedName>
        <fullName evidence="2">Uncharacterized protein</fullName>
    </submittedName>
</protein>
<comment type="caution">
    <text evidence="2">The sequence shown here is derived from an EMBL/GenBank/DDBJ whole genome shotgun (WGS) entry which is preliminary data.</text>
</comment>
<keyword evidence="1" id="KW-0812">Transmembrane</keyword>
<sequence>MTSFRNAGFWGKVWACAWVMFLLLSSGDSGANWMDTSSSGRKRVFSPGFLVLCVFVAVIELILLNHFYGAQMN</sequence>
<proteinExistence type="predicted"/>
<gene>
    <name evidence="2" type="ORF">CRX57_00280</name>
</gene>
<organism evidence="2 3">
    <name type="scientific">Pseudomonas putida</name>
    <name type="common">Arthrobacter siderocapsulatus</name>
    <dbReference type="NCBI Taxonomy" id="303"/>
    <lineage>
        <taxon>Bacteria</taxon>
        <taxon>Pseudomonadati</taxon>
        <taxon>Pseudomonadota</taxon>
        <taxon>Gammaproteobacteria</taxon>
        <taxon>Pseudomonadales</taxon>
        <taxon>Pseudomonadaceae</taxon>
        <taxon>Pseudomonas</taxon>
    </lineage>
</organism>
<evidence type="ECO:0000256" key="1">
    <source>
        <dbReference type="SAM" id="Phobius"/>
    </source>
</evidence>
<dbReference type="EMBL" id="PDKZ01000002">
    <property type="protein sequence ID" value="PHH38672.1"/>
    <property type="molecule type" value="Genomic_DNA"/>
</dbReference>
<evidence type="ECO:0000313" key="3">
    <source>
        <dbReference type="Proteomes" id="UP000222460"/>
    </source>
</evidence>
<dbReference type="AlphaFoldDB" id="A0A2C5W3D3"/>
<keyword evidence="1" id="KW-0472">Membrane</keyword>
<keyword evidence="1" id="KW-1133">Transmembrane helix</keyword>
<evidence type="ECO:0000313" key="2">
    <source>
        <dbReference type="EMBL" id="PHH38672.1"/>
    </source>
</evidence>
<dbReference type="RefSeq" id="WP_098963790.1">
    <property type="nucleotide sequence ID" value="NZ_PDKZ01000002.1"/>
</dbReference>
<name>A0A2C5W3D3_PSEPU</name>